<feature type="chain" id="PRO_5001853776" evidence="1">
    <location>
        <begin position="23"/>
        <end position="212"/>
    </location>
</feature>
<name>A0A090CZH6_9BACT</name>
<gene>
    <name evidence="2" type="ORF">CSEC_1487</name>
</gene>
<sequence length="212" mass="24667">MKFAPFILSFSFLCCFMAELSAYSILTKTQNQIGKTVEIKEIVPEKSEEQAVNLETPIKENEDFAEIYEESPQNSYYGELGVVLDPGSPDTDVFQAEFAQIRHEGRDCNRLVLVLRNLLPWLLSINEHPRLTSFVESIQDYICFIKEKGQENFVRDALLIGKKNGCDYEIRMNLSHPFYNYYDKSLSFEIQIEDESLQEDCLQYVFLLLEKK</sequence>
<dbReference type="STRING" id="1437425.CSEC_1487"/>
<keyword evidence="3" id="KW-1185">Reference proteome</keyword>
<dbReference type="Proteomes" id="UP000031552">
    <property type="component" value="Unassembled WGS sequence"/>
</dbReference>
<organism evidence="2 3">
    <name type="scientific">Candidatus Criblamydia sequanensis CRIB-18</name>
    <dbReference type="NCBI Taxonomy" id="1437425"/>
    <lineage>
        <taxon>Bacteria</taxon>
        <taxon>Pseudomonadati</taxon>
        <taxon>Chlamydiota</taxon>
        <taxon>Chlamydiia</taxon>
        <taxon>Parachlamydiales</taxon>
        <taxon>Candidatus Criblamydiaceae</taxon>
        <taxon>Candidatus Criblamydia</taxon>
    </lineage>
</organism>
<protein>
    <submittedName>
        <fullName evidence="2">Secreted protein</fullName>
    </submittedName>
</protein>
<accession>A0A090CZH6</accession>
<comment type="caution">
    <text evidence="2">The sequence shown here is derived from an EMBL/GenBank/DDBJ whole genome shotgun (WGS) entry which is preliminary data.</text>
</comment>
<reference evidence="2" key="1">
    <citation type="submission" date="2013-12" db="EMBL/GenBank/DDBJ databases">
        <authorList>
            <person name="Linke B."/>
        </authorList>
    </citation>
    <scope>NUCLEOTIDE SEQUENCE [LARGE SCALE GENOMIC DNA]</scope>
    <source>
        <strain evidence="2">CRIB-18</strain>
    </source>
</reference>
<reference evidence="2" key="2">
    <citation type="submission" date="2014-09" db="EMBL/GenBank/DDBJ databases">
        <title>Criblamydia sequanensis harbors a mega-plasmid encoding arsenite resistance.</title>
        <authorList>
            <person name="Bertelli C."/>
            <person name="Goesmann A."/>
            <person name="Greub G."/>
        </authorList>
    </citation>
    <scope>NUCLEOTIDE SEQUENCE [LARGE SCALE GENOMIC DNA]</scope>
    <source>
        <strain evidence="2">CRIB-18</strain>
    </source>
</reference>
<evidence type="ECO:0000313" key="2">
    <source>
        <dbReference type="EMBL" id="CDR34301.1"/>
    </source>
</evidence>
<proteinExistence type="predicted"/>
<feature type="signal peptide" evidence="1">
    <location>
        <begin position="1"/>
        <end position="22"/>
    </location>
</feature>
<evidence type="ECO:0000256" key="1">
    <source>
        <dbReference type="SAM" id="SignalP"/>
    </source>
</evidence>
<dbReference type="RefSeq" id="WP_041017847.1">
    <property type="nucleotide sequence ID" value="NZ_CCEJ010000007.1"/>
</dbReference>
<evidence type="ECO:0000313" key="3">
    <source>
        <dbReference type="Proteomes" id="UP000031552"/>
    </source>
</evidence>
<dbReference type="AlphaFoldDB" id="A0A090CZH6"/>
<keyword evidence="1" id="KW-0732">Signal</keyword>
<dbReference type="EMBL" id="CCEJ010000007">
    <property type="protein sequence ID" value="CDR34301.1"/>
    <property type="molecule type" value="Genomic_DNA"/>
</dbReference>